<comment type="caution">
    <text evidence="9">The sequence shown here is derived from an EMBL/GenBank/DDBJ whole genome shotgun (WGS) entry which is preliminary data.</text>
</comment>
<evidence type="ECO:0000256" key="1">
    <source>
        <dbReference type="ARBA" id="ARBA00000085"/>
    </source>
</evidence>
<proteinExistence type="predicted"/>
<evidence type="ECO:0000259" key="8">
    <source>
        <dbReference type="PROSITE" id="PS50109"/>
    </source>
</evidence>
<keyword evidence="7" id="KW-0067">ATP-binding</keyword>
<evidence type="ECO:0000256" key="5">
    <source>
        <dbReference type="ARBA" id="ARBA00022741"/>
    </source>
</evidence>
<protein>
    <recommendedName>
        <fullName evidence="2">histidine kinase</fullName>
        <ecNumber evidence="2">2.7.13.3</ecNumber>
    </recommendedName>
</protein>
<feature type="domain" description="Histidine kinase" evidence="8">
    <location>
        <begin position="289"/>
        <end position="499"/>
    </location>
</feature>
<dbReference type="Gene3D" id="3.30.565.10">
    <property type="entry name" value="Histidine kinase-like ATPase, C-terminal domain"/>
    <property type="match status" value="1"/>
</dbReference>
<dbReference type="AlphaFoldDB" id="A0A0R2QFV2"/>
<dbReference type="InterPro" id="IPR003594">
    <property type="entry name" value="HATPase_dom"/>
</dbReference>
<dbReference type="SMART" id="SM00387">
    <property type="entry name" value="HATPase_c"/>
    <property type="match status" value="1"/>
</dbReference>
<dbReference type="InterPro" id="IPR011495">
    <property type="entry name" value="Sig_transdc_His_kin_sub2_dim/P"/>
</dbReference>
<sequence length="501" mass="54601">MPTLIELAHEHTELEQGAVEYLAALVSEWGMLADFCFADMLLYIPIGKERWLISAQVRAATGQTLYNSDYVNTWASDTERILLDKCIKSNGTVQGEIFVQAINGSANMLAIPVRYEGRIIAVLSREWVVDNARRPGQLETTYAEIFSKFAEMVAQGLFPFDGRVAAASVAPRVGDGVIVLDAATRVRYASPNAVSALHRVGVSANAIGQTLAELGVAETAARNAYERKEPVIEEIEQTTEVTLLTRSIPLLRQTNDDTEVTGGVLLLRDVSELRHRDRLLLTKDATIREIHHRVKNNLQTISSLLRLQGRRLTSPEAKEAVAESVRRIRTIALVHETLSREPGEDISFIEIVRPLMRLVEEGLQSADRPVTFQAKGDGGRLPATIATPLSVVILELLQNAVDHGFPEGSAGGAVMVVLSHDEDELRIEVVNNGIALSRDFDFAKATGLGLSIVRTLVTTELAGTIEMRQATQADGVSSGVAMTKDGQGTVVELRLPVSARS</sequence>
<evidence type="ECO:0000256" key="7">
    <source>
        <dbReference type="ARBA" id="ARBA00022840"/>
    </source>
</evidence>
<dbReference type="InterPro" id="IPR011102">
    <property type="entry name" value="Sig_transdc_His_kinase_HWE"/>
</dbReference>
<dbReference type="PANTHER" id="PTHR41523">
    <property type="entry name" value="TWO-COMPONENT SYSTEM SENSOR PROTEIN"/>
    <property type="match status" value="1"/>
</dbReference>
<dbReference type="InterPro" id="IPR022066">
    <property type="entry name" value="PdtaS_GAF"/>
</dbReference>
<gene>
    <name evidence="9" type="ORF">ABR75_06600</name>
</gene>
<keyword evidence="4" id="KW-0808">Transferase</keyword>
<dbReference type="SMART" id="SM00911">
    <property type="entry name" value="HWE_HK"/>
    <property type="match status" value="1"/>
</dbReference>
<dbReference type="EMBL" id="LIBJ01000032">
    <property type="protein sequence ID" value="KRO49192.1"/>
    <property type="molecule type" value="Genomic_DNA"/>
</dbReference>
<keyword evidence="3" id="KW-0597">Phosphoprotein</keyword>
<evidence type="ECO:0000256" key="6">
    <source>
        <dbReference type="ARBA" id="ARBA00022777"/>
    </source>
</evidence>
<dbReference type="SUPFAM" id="SSF55874">
    <property type="entry name" value="ATPase domain of HSP90 chaperone/DNA topoisomerase II/histidine kinase"/>
    <property type="match status" value="1"/>
</dbReference>
<evidence type="ECO:0000313" key="10">
    <source>
        <dbReference type="Proteomes" id="UP000051017"/>
    </source>
</evidence>
<evidence type="ECO:0000256" key="3">
    <source>
        <dbReference type="ARBA" id="ARBA00022553"/>
    </source>
</evidence>
<dbReference type="InterPro" id="IPR005467">
    <property type="entry name" value="His_kinase_dom"/>
</dbReference>
<dbReference type="Gene3D" id="3.30.450.280">
    <property type="entry name" value="GAF domain"/>
    <property type="match status" value="1"/>
</dbReference>
<dbReference type="Pfam" id="PF07568">
    <property type="entry name" value="HisKA_2"/>
    <property type="match status" value="1"/>
</dbReference>
<comment type="catalytic activity">
    <reaction evidence="1">
        <text>ATP + protein L-histidine = ADP + protein N-phospho-L-histidine.</text>
        <dbReference type="EC" id="2.7.13.3"/>
    </reaction>
</comment>
<dbReference type="PANTHER" id="PTHR41523:SF8">
    <property type="entry name" value="ETHYLENE RESPONSE SENSOR PROTEIN"/>
    <property type="match status" value="1"/>
</dbReference>
<keyword evidence="5" id="KW-0547">Nucleotide-binding</keyword>
<dbReference type="Proteomes" id="UP000051017">
    <property type="component" value="Unassembled WGS sequence"/>
</dbReference>
<dbReference type="Pfam" id="PF12282">
    <property type="entry name" value="GAF_PdtaS"/>
    <property type="match status" value="1"/>
</dbReference>
<dbReference type="InterPro" id="IPR038424">
    <property type="entry name" value="H_kinase_PdtaS_GAF_sf"/>
</dbReference>
<evidence type="ECO:0000256" key="4">
    <source>
        <dbReference type="ARBA" id="ARBA00022679"/>
    </source>
</evidence>
<organism evidence="9 10">
    <name type="scientific">Acidimicrobiia bacterium BACL6 MAG-120924-bin43</name>
    <dbReference type="NCBI Taxonomy" id="1655583"/>
    <lineage>
        <taxon>Bacteria</taxon>
        <taxon>Bacillati</taxon>
        <taxon>Actinomycetota</taxon>
        <taxon>Acidimicrobiia</taxon>
        <taxon>acIV cluster</taxon>
    </lineage>
</organism>
<dbReference type="InterPro" id="IPR036890">
    <property type="entry name" value="HATPase_C_sf"/>
</dbReference>
<reference evidence="9 10" key="1">
    <citation type="submission" date="2015-10" db="EMBL/GenBank/DDBJ databases">
        <title>Metagenome-Assembled Genomes uncover a global brackish microbiome.</title>
        <authorList>
            <person name="Hugerth L.W."/>
            <person name="Larsson J."/>
            <person name="Alneberg J."/>
            <person name="Lindh M.V."/>
            <person name="Legrand C."/>
            <person name="Pinhassi J."/>
            <person name="Andersson A.F."/>
        </authorList>
    </citation>
    <scope>NUCLEOTIDE SEQUENCE [LARGE SCALE GENOMIC DNA]</scope>
    <source>
        <strain evidence="9">BACL6 MAG-120924-bin43</strain>
    </source>
</reference>
<dbReference type="GO" id="GO:0005524">
    <property type="term" value="F:ATP binding"/>
    <property type="evidence" value="ECO:0007669"/>
    <property type="project" value="UniProtKB-KW"/>
</dbReference>
<dbReference type="EC" id="2.7.13.3" evidence="2"/>
<dbReference type="Pfam" id="PF02518">
    <property type="entry name" value="HATPase_c"/>
    <property type="match status" value="1"/>
</dbReference>
<dbReference type="GO" id="GO:0004673">
    <property type="term" value="F:protein histidine kinase activity"/>
    <property type="evidence" value="ECO:0007669"/>
    <property type="project" value="UniProtKB-EC"/>
</dbReference>
<dbReference type="PROSITE" id="PS50109">
    <property type="entry name" value="HIS_KIN"/>
    <property type="match status" value="1"/>
</dbReference>
<evidence type="ECO:0000256" key="2">
    <source>
        <dbReference type="ARBA" id="ARBA00012438"/>
    </source>
</evidence>
<keyword evidence="6" id="KW-0418">Kinase</keyword>
<dbReference type="Gene3D" id="3.30.450.20">
    <property type="entry name" value="PAS domain"/>
    <property type="match status" value="1"/>
</dbReference>
<evidence type="ECO:0000313" key="9">
    <source>
        <dbReference type="EMBL" id="KRO49192.1"/>
    </source>
</evidence>
<name>A0A0R2QFV2_9ACTN</name>
<accession>A0A0R2QFV2</accession>